<dbReference type="GO" id="GO:0016746">
    <property type="term" value="F:acyltransferase activity"/>
    <property type="evidence" value="ECO:0007669"/>
    <property type="project" value="UniProtKB-KW"/>
</dbReference>
<dbReference type="Pfam" id="PF00583">
    <property type="entry name" value="Acetyltransf_1"/>
    <property type="match status" value="1"/>
</dbReference>
<dbReference type="InterPro" id="IPR050680">
    <property type="entry name" value="YpeA/RimI_acetyltransf"/>
</dbReference>
<evidence type="ECO:0000256" key="1">
    <source>
        <dbReference type="ARBA" id="ARBA00022679"/>
    </source>
</evidence>
<organism evidence="4 5">
    <name type="scientific">Paenibacillus artemisiicola</name>
    <dbReference type="NCBI Taxonomy" id="1172618"/>
    <lineage>
        <taxon>Bacteria</taxon>
        <taxon>Bacillati</taxon>
        <taxon>Bacillota</taxon>
        <taxon>Bacilli</taxon>
        <taxon>Bacillales</taxon>
        <taxon>Paenibacillaceae</taxon>
        <taxon>Paenibacillus</taxon>
    </lineage>
</organism>
<evidence type="ECO:0000259" key="3">
    <source>
        <dbReference type="PROSITE" id="PS51186"/>
    </source>
</evidence>
<name>A0ABS3W523_9BACL</name>
<evidence type="ECO:0000256" key="2">
    <source>
        <dbReference type="ARBA" id="ARBA00023315"/>
    </source>
</evidence>
<proteinExistence type="predicted"/>
<reference evidence="4 5" key="1">
    <citation type="submission" date="2021-03" db="EMBL/GenBank/DDBJ databases">
        <title>Paenibacillus artemisicola MWE-103 whole genome sequence.</title>
        <authorList>
            <person name="Ham Y.J."/>
        </authorList>
    </citation>
    <scope>NUCLEOTIDE SEQUENCE [LARGE SCALE GENOMIC DNA]</scope>
    <source>
        <strain evidence="4 5">MWE-103</strain>
    </source>
</reference>
<feature type="domain" description="N-acetyltransferase" evidence="3">
    <location>
        <begin position="1"/>
        <end position="135"/>
    </location>
</feature>
<dbReference type="RefSeq" id="WP_208846731.1">
    <property type="nucleotide sequence ID" value="NZ_JAGGDJ010000002.1"/>
</dbReference>
<comment type="caution">
    <text evidence="4">The sequence shown here is derived from an EMBL/GenBank/DDBJ whole genome shotgun (WGS) entry which is preliminary data.</text>
</comment>
<dbReference type="Gene3D" id="3.40.630.30">
    <property type="match status" value="1"/>
</dbReference>
<evidence type="ECO:0000313" key="4">
    <source>
        <dbReference type="EMBL" id="MBO7743417.1"/>
    </source>
</evidence>
<dbReference type="InterPro" id="IPR016181">
    <property type="entry name" value="Acyl_CoA_acyltransferase"/>
</dbReference>
<keyword evidence="2 4" id="KW-0012">Acyltransferase</keyword>
<dbReference type="EMBL" id="JAGGDJ010000002">
    <property type="protein sequence ID" value="MBO7743417.1"/>
    <property type="molecule type" value="Genomic_DNA"/>
</dbReference>
<dbReference type="Proteomes" id="UP000670947">
    <property type="component" value="Unassembled WGS sequence"/>
</dbReference>
<accession>A0ABS3W523</accession>
<evidence type="ECO:0000313" key="5">
    <source>
        <dbReference type="Proteomes" id="UP000670947"/>
    </source>
</evidence>
<dbReference type="PANTHER" id="PTHR43420:SF47">
    <property type="entry name" value="N-ACETYLTRANSFERASE DOMAIN-CONTAINING PROTEIN"/>
    <property type="match status" value="1"/>
</dbReference>
<dbReference type="InterPro" id="IPR000182">
    <property type="entry name" value="GNAT_dom"/>
</dbReference>
<dbReference type="SUPFAM" id="SSF55729">
    <property type="entry name" value="Acyl-CoA N-acyltransferases (Nat)"/>
    <property type="match status" value="1"/>
</dbReference>
<dbReference type="CDD" id="cd04301">
    <property type="entry name" value="NAT_SF"/>
    <property type="match status" value="1"/>
</dbReference>
<sequence>MPTVAMWRASKQQAIGQEAIHSFDDHVYFLNHILVATNKVLLAMESSGEQVAGILACNPNWVNQLYVHPEHQGKGIGKTLLDLAKQQADERLYLYTFEVNRKAQRFYERNGFRIVGRGRENEEQLEDIRYEWIKP</sequence>
<dbReference type="EC" id="2.3.1.-" evidence="4"/>
<dbReference type="PROSITE" id="PS51186">
    <property type="entry name" value="GNAT"/>
    <property type="match status" value="1"/>
</dbReference>
<keyword evidence="5" id="KW-1185">Reference proteome</keyword>
<keyword evidence="1 4" id="KW-0808">Transferase</keyword>
<gene>
    <name evidence="4" type="ORF">I8J29_04370</name>
</gene>
<dbReference type="PANTHER" id="PTHR43420">
    <property type="entry name" value="ACETYLTRANSFERASE"/>
    <property type="match status" value="1"/>
</dbReference>
<protein>
    <submittedName>
        <fullName evidence="4">GNAT family N-acetyltransferase</fullName>
        <ecNumber evidence="4">2.3.1.-</ecNumber>
    </submittedName>
</protein>